<dbReference type="SUPFAM" id="SSF51445">
    <property type="entry name" value="(Trans)glycosidases"/>
    <property type="match status" value="1"/>
</dbReference>
<proteinExistence type="inferred from homology"/>
<dbReference type="GO" id="GO:0004565">
    <property type="term" value="F:beta-galactosidase activity"/>
    <property type="evidence" value="ECO:0007669"/>
    <property type="project" value="UniProtKB-EC"/>
</dbReference>
<evidence type="ECO:0000313" key="11">
    <source>
        <dbReference type="EMBL" id="QQR35914.1"/>
    </source>
</evidence>
<dbReference type="InterPro" id="IPR018120">
    <property type="entry name" value="Glyco_hydro_1_AS"/>
</dbReference>
<dbReference type="InterPro" id="IPR017736">
    <property type="entry name" value="Glyco_hydro_1_beta-glucosidase"/>
</dbReference>
<evidence type="ECO:0000256" key="7">
    <source>
        <dbReference type="ARBA" id="ARBA00023295"/>
    </source>
</evidence>
<dbReference type="InterPro" id="IPR017853">
    <property type="entry name" value="GH"/>
</dbReference>
<comment type="catalytic activity">
    <reaction evidence="1 10">
        <text>Hydrolysis of terminal, non-reducing beta-D-glucosyl residues with release of beta-D-glucose.</text>
        <dbReference type="EC" id="3.2.1.21"/>
    </reaction>
</comment>
<evidence type="ECO:0000256" key="3">
    <source>
        <dbReference type="ARBA" id="ARBA00012744"/>
    </source>
</evidence>
<evidence type="ECO:0000313" key="12">
    <source>
        <dbReference type="Proteomes" id="UP000595460"/>
    </source>
</evidence>
<keyword evidence="5" id="KW-0136">Cellulose degradation</keyword>
<evidence type="ECO:0000256" key="4">
    <source>
        <dbReference type="ARBA" id="ARBA00022801"/>
    </source>
</evidence>
<dbReference type="RefSeq" id="WP_201656465.1">
    <property type="nucleotide sequence ID" value="NZ_CP068047.1"/>
</dbReference>
<keyword evidence="4 10" id="KW-0378">Hydrolase</keyword>
<dbReference type="Pfam" id="PF00232">
    <property type="entry name" value="Glyco_hydro_1"/>
    <property type="match status" value="1"/>
</dbReference>
<dbReference type="EMBL" id="CP068047">
    <property type="protein sequence ID" value="QQR35914.1"/>
    <property type="molecule type" value="Genomic_DNA"/>
</dbReference>
<feature type="active site" description="Nucleophile" evidence="9">
    <location>
        <position position="352"/>
    </location>
</feature>
<comment type="similarity">
    <text evidence="2 10">Belongs to the glycosyl hydrolase 1 family.</text>
</comment>
<dbReference type="NCBIfam" id="TIGR03356">
    <property type="entry name" value="BGL"/>
    <property type="match status" value="1"/>
</dbReference>
<protein>
    <recommendedName>
        <fullName evidence="3 10">Beta-glucosidase</fullName>
        <ecNumber evidence="3 10">3.2.1.21</ecNumber>
    </recommendedName>
</protein>
<keyword evidence="6" id="KW-0119">Carbohydrate metabolism</keyword>
<dbReference type="PANTHER" id="PTHR10353">
    <property type="entry name" value="GLYCOSYL HYDROLASE"/>
    <property type="match status" value="1"/>
</dbReference>
<evidence type="ECO:0000256" key="10">
    <source>
        <dbReference type="RuleBase" id="RU361175"/>
    </source>
</evidence>
<organism evidence="11 12">
    <name type="scientific">Devosia oryziradicis</name>
    <dbReference type="NCBI Taxonomy" id="2801335"/>
    <lineage>
        <taxon>Bacteria</taxon>
        <taxon>Pseudomonadati</taxon>
        <taxon>Pseudomonadota</taxon>
        <taxon>Alphaproteobacteria</taxon>
        <taxon>Hyphomicrobiales</taxon>
        <taxon>Devosiaceae</taxon>
        <taxon>Devosia</taxon>
    </lineage>
</organism>
<dbReference type="PROSITE" id="PS00572">
    <property type="entry name" value="GLYCOSYL_HYDROL_F1_1"/>
    <property type="match status" value="1"/>
</dbReference>
<dbReference type="PANTHER" id="PTHR10353:SF36">
    <property type="entry name" value="LP05116P"/>
    <property type="match status" value="1"/>
</dbReference>
<evidence type="ECO:0000256" key="2">
    <source>
        <dbReference type="ARBA" id="ARBA00010838"/>
    </source>
</evidence>
<keyword evidence="7 10" id="KW-0326">Glycosidase</keyword>
<evidence type="ECO:0000256" key="5">
    <source>
        <dbReference type="ARBA" id="ARBA00023001"/>
    </source>
</evidence>
<evidence type="ECO:0000256" key="1">
    <source>
        <dbReference type="ARBA" id="ARBA00000448"/>
    </source>
</evidence>
<dbReference type="InterPro" id="IPR033132">
    <property type="entry name" value="GH_1_N_CS"/>
</dbReference>
<accession>A0ABX7BVD7</accession>
<evidence type="ECO:0000256" key="6">
    <source>
        <dbReference type="ARBA" id="ARBA00023277"/>
    </source>
</evidence>
<keyword evidence="12" id="KW-1185">Reference proteome</keyword>
<name>A0ABX7BVD7_9HYPH</name>
<dbReference type="EC" id="3.2.1.21" evidence="3 10"/>
<keyword evidence="8" id="KW-0624">Polysaccharide degradation</keyword>
<dbReference type="PROSITE" id="PS00653">
    <property type="entry name" value="GLYCOSYL_HYDROL_F1_2"/>
    <property type="match status" value="1"/>
</dbReference>
<dbReference type="Proteomes" id="UP000595460">
    <property type="component" value="Chromosome"/>
</dbReference>
<evidence type="ECO:0000256" key="9">
    <source>
        <dbReference type="PROSITE-ProRule" id="PRU10055"/>
    </source>
</evidence>
<dbReference type="InterPro" id="IPR001360">
    <property type="entry name" value="Glyco_hydro_1"/>
</dbReference>
<evidence type="ECO:0000256" key="8">
    <source>
        <dbReference type="ARBA" id="ARBA00023326"/>
    </source>
</evidence>
<gene>
    <name evidence="11" type="ORF">JI749_16500</name>
</gene>
<sequence>MFSIDRKDFGPGFTFGVATAAYQIEGGQRDGRGPSIWDSFSSTPGNVHNGDTGSNACNHYELWPQDLDLIRDGGFDSYRFSFAWPRLIPEGTGAINQAGLDFYDRLLDGMLERNIKPYATLYHWDLPSALQDRGGWMNRDIAGWFADYATLVAQKFGDRLHATATINEPWCVAFLSHYLGIHAPGYRDVRAAARAMHHVLFAHGTAIDALRANGARNLGIVLNLEKSEAATDKPEDLAAMDMGDALFNRWYLGGVLKGQYPEIVTNWLGDNLPKDYQRDMEVVSRPLDWLGINYYTRGLYKAGEPGSGRPIDQIKGPLELTDIGWEIYPQGLRDLLVRVSKEYTKIPLYVTENGMAEVEGDDDPRRVKYYDDHLKAVLAAREQGADVRGYFAWSLLDNYEWAEGYNKRFGIVHVDYQTQARTPKSSYRAFQGMLHNTR</sequence>
<dbReference type="PRINTS" id="PR00131">
    <property type="entry name" value="GLHYDRLASE1"/>
</dbReference>
<dbReference type="Gene3D" id="3.20.20.80">
    <property type="entry name" value="Glycosidases"/>
    <property type="match status" value="1"/>
</dbReference>
<reference evidence="11 12" key="1">
    <citation type="submission" date="2021-01" db="EMBL/GenBank/DDBJ databases">
        <title>Genome seq and assembly of Devosia sp. G19.</title>
        <authorList>
            <person name="Chhetri G."/>
        </authorList>
    </citation>
    <scope>NUCLEOTIDE SEQUENCE [LARGE SCALE GENOMIC DNA]</scope>
    <source>
        <strain evidence="11 12">G19</strain>
    </source>
</reference>